<evidence type="ECO:0000313" key="2">
    <source>
        <dbReference type="Proteomes" id="UP000015105"/>
    </source>
</evidence>
<evidence type="ECO:0000313" key="1">
    <source>
        <dbReference type="EnsemblPlants" id="AET2Gv20335300.2"/>
    </source>
</evidence>
<reference evidence="1" key="4">
    <citation type="submission" date="2019-03" db="UniProtKB">
        <authorList>
            <consortium name="EnsemblPlants"/>
        </authorList>
    </citation>
    <scope>IDENTIFICATION</scope>
</reference>
<organism evidence="1 2">
    <name type="scientific">Aegilops tauschii subsp. strangulata</name>
    <name type="common">Goatgrass</name>
    <dbReference type="NCBI Taxonomy" id="200361"/>
    <lineage>
        <taxon>Eukaryota</taxon>
        <taxon>Viridiplantae</taxon>
        <taxon>Streptophyta</taxon>
        <taxon>Embryophyta</taxon>
        <taxon>Tracheophyta</taxon>
        <taxon>Spermatophyta</taxon>
        <taxon>Magnoliopsida</taxon>
        <taxon>Liliopsida</taxon>
        <taxon>Poales</taxon>
        <taxon>Poaceae</taxon>
        <taxon>BOP clade</taxon>
        <taxon>Pooideae</taxon>
        <taxon>Triticodae</taxon>
        <taxon>Triticeae</taxon>
        <taxon>Triticinae</taxon>
        <taxon>Aegilops</taxon>
    </lineage>
</organism>
<protein>
    <submittedName>
        <fullName evidence="1">Uncharacterized protein</fullName>
    </submittedName>
</protein>
<reference evidence="1" key="3">
    <citation type="journal article" date="2017" name="Nature">
        <title>Genome sequence of the progenitor of the wheat D genome Aegilops tauschii.</title>
        <authorList>
            <person name="Luo M.C."/>
            <person name="Gu Y.Q."/>
            <person name="Puiu D."/>
            <person name="Wang H."/>
            <person name="Twardziok S.O."/>
            <person name="Deal K.R."/>
            <person name="Huo N."/>
            <person name="Zhu T."/>
            <person name="Wang L."/>
            <person name="Wang Y."/>
            <person name="McGuire P.E."/>
            <person name="Liu S."/>
            <person name="Long H."/>
            <person name="Ramasamy R.K."/>
            <person name="Rodriguez J.C."/>
            <person name="Van S.L."/>
            <person name="Yuan L."/>
            <person name="Wang Z."/>
            <person name="Xia Z."/>
            <person name="Xiao L."/>
            <person name="Anderson O.D."/>
            <person name="Ouyang S."/>
            <person name="Liang Y."/>
            <person name="Zimin A.V."/>
            <person name="Pertea G."/>
            <person name="Qi P."/>
            <person name="Bennetzen J.L."/>
            <person name="Dai X."/>
            <person name="Dawson M.W."/>
            <person name="Muller H.G."/>
            <person name="Kugler K."/>
            <person name="Rivarola-Duarte L."/>
            <person name="Spannagl M."/>
            <person name="Mayer K.F.X."/>
            <person name="Lu F.H."/>
            <person name="Bevan M.W."/>
            <person name="Leroy P."/>
            <person name="Li P."/>
            <person name="You F.M."/>
            <person name="Sun Q."/>
            <person name="Liu Z."/>
            <person name="Lyons E."/>
            <person name="Wicker T."/>
            <person name="Salzberg S.L."/>
            <person name="Devos K.M."/>
            <person name="Dvorak J."/>
        </authorList>
    </citation>
    <scope>NUCLEOTIDE SEQUENCE [LARGE SCALE GENOMIC DNA]</scope>
    <source>
        <strain evidence="1">cv. AL8/78</strain>
    </source>
</reference>
<name>A0A453B1L3_AEGTS</name>
<dbReference type="Proteomes" id="UP000015105">
    <property type="component" value="Chromosome 2D"/>
</dbReference>
<proteinExistence type="predicted"/>
<reference evidence="1" key="5">
    <citation type="journal article" date="2021" name="G3 (Bethesda)">
        <title>Aegilops tauschii genome assembly Aet v5.0 features greater sequence contiguity and improved annotation.</title>
        <authorList>
            <person name="Wang L."/>
            <person name="Zhu T."/>
            <person name="Rodriguez J.C."/>
            <person name="Deal K.R."/>
            <person name="Dubcovsky J."/>
            <person name="McGuire P.E."/>
            <person name="Lux T."/>
            <person name="Spannagl M."/>
            <person name="Mayer K.F.X."/>
            <person name="Baldrich P."/>
            <person name="Meyers B.C."/>
            <person name="Huo N."/>
            <person name="Gu Y.Q."/>
            <person name="Zhou H."/>
            <person name="Devos K.M."/>
            <person name="Bennetzen J.L."/>
            <person name="Unver T."/>
            <person name="Budak H."/>
            <person name="Gulick P.J."/>
            <person name="Galiba G."/>
            <person name="Kalapos B."/>
            <person name="Nelson D.R."/>
            <person name="Li P."/>
            <person name="You F.M."/>
            <person name="Luo M.C."/>
            <person name="Dvorak J."/>
        </authorList>
    </citation>
    <scope>NUCLEOTIDE SEQUENCE [LARGE SCALE GENOMIC DNA]</scope>
    <source>
        <strain evidence="1">cv. AL8/78</strain>
    </source>
</reference>
<dbReference type="EnsemblPlants" id="AET2Gv20335300.2">
    <property type="protein sequence ID" value="AET2Gv20335300.2"/>
    <property type="gene ID" value="AET2Gv20335300"/>
</dbReference>
<reference evidence="2" key="2">
    <citation type="journal article" date="2017" name="Nat. Plants">
        <title>The Aegilops tauschii genome reveals multiple impacts of transposons.</title>
        <authorList>
            <person name="Zhao G."/>
            <person name="Zou C."/>
            <person name="Li K."/>
            <person name="Wang K."/>
            <person name="Li T."/>
            <person name="Gao L."/>
            <person name="Zhang X."/>
            <person name="Wang H."/>
            <person name="Yang Z."/>
            <person name="Liu X."/>
            <person name="Jiang W."/>
            <person name="Mao L."/>
            <person name="Kong X."/>
            <person name="Jiao Y."/>
            <person name="Jia J."/>
        </authorList>
    </citation>
    <scope>NUCLEOTIDE SEQUENCE [LARGE SCALE GENOMIC DNA]</scope>
    <source>
        <strain evidence="2">cv. AL8/78</strain>
    </source>
</reference>
<dbReference type="Gramene" id="AET2Gv20335300.2">
    <property type="protein sequence ID" value="AET2Gv20335300.2"/>
    <property type="gene ID" value="AET2Gv20335300"/>
</dbReference>
<sequence>ILFSFSFPCRFVICPRVFMEGHARTCAVGMTLFWLSCSETARRSP</sequence>
<accession>A0A453B1L3</accession>
<reference evidence="2" key="1">
    <citation type="journal article" date="2014" name="Science">
        <title>Ancient hybridizations among the ancestral genomes of bread wheat.</title>
        <authorList>
            <consortium name="International Wheat Genome Sequencing Consortium,"/>
            <person name="Marcussen T."/>
            <person name="Sandve S.R."/>
            <person name="Heier L."/>
            <person name="Spannagl M."/>
            <person name="Pfeifer M."/>
            <person name="Jakobsen K.S."/>
            <person name="Wulff B.B."/>
            <person name="Steuernagel B."/>
            <person name="Mayer K.F."/>
            <person name="Olsen O.A."/>
        </authorList>
    </citation>
    <scope>NUCLEOTIDE SEQUENCE [LARGE SCALE GENOMIC DNA]</scope>
    <source>
        <strain evidence="2">cv. AL8/78</strain>
    </source>
</reference>
<keyword evidence="2" id="KW-1185">Reference proteome</keyword>
<dbReference type="AlphaFoldDB" id="A0A453B1L3"/>